<evidence type="ECO:0000313" key="2">
    <source>
        <dbReference type="EMBL" id="HJF34146.1"/>
    </source>
</evidence>
<feature type="compositionally biased region" description="Basic and acidic residues" evidence="1">
    <location>
        <begin position="28"/>
        <end position="50"/>
    </location>
</feature>
<dbReference type="AlphaFoldDB" id="A0A921G356"/>
<reference evidence="2" key="1">
    <citation type="journal article" date="2021" name="PeerJ">
        <title>Extensive microbial diversity within the chicken gut microbiome revealed by metagenomics and culture.</title>
        <authorList>
            <person name="Gilroy R."/>
            <person name="Ravi A."/>
            <person name="Getino M."/>
            <person name="Pursley I."/>
            <person name="Horton D.L."/>
            <person name="Alikhan N.F."/>
            <person name="Baker D."/>
            <person name="Gharbi K."/>
            <person name="Hall N."/>
            <person name="Watson M."/>
            <person name="Adriaenssens E.M."/>
            <person name="Foster-Nyarko E."/>
            <person name="Jarju S."/>
            <person name="Secka A."/>
            <person name="Antonio M."/>
            <person name="Oren A."/>
            <person name="Chaudhuri R.R."/>
            <person name="La Ragione R."/>
            <person name="Hildebrand F."/>
            <person name="Pallen M.J."/>
        </authorList>
    </citation>
    <scope>NUCLEOTIDE SEQUENCE</scope>
    <source>
        <strain evidence="2">CHK171-7178</strain>
    </source>
</reference>
<gene>
    <name evidence="2" type="ORF">K8V56_20480</name>
</gene>
<comment type="caution">
    <text evidence="2">The sequence shown here is derived from an EMBL/GenBank/DDBJ whole genome shotgun (WGS) entry which is preliminary data.</text>
</comment>
<dbReference type="Pfam" id="PF14152">
    <property type="entry name" value="YfhE"/>
    <property type="match status" value="1"/>
</dbReference>
<proteinExistence type="predicted"/>
<evidence type="ECO:0000313" key="3">
    <source>
        <dbReference type="Proteomes" id="UP000698173"/>
    </source>
</evidence>
<accession>A0A921G356</accession>
<feature type="region of interest" description="Disordered" evidence="1">
    <location>
        <begin position="1"/>
        <end position="50"/>
    </location>
</feature>
<dbReference type="Proteomes" id="UP000698173">
    <property type="component" value="Unassembled WGS sequence"/>
</dbReference>
<dbReference type="EMBL" id="DYWT01000306">
    <property type="protein sequence ID" value="HJF34146.1"/>
    <property type="molecule type" value="Genomic_DNA"/>
</dbReference>
<organism evidence="2 3">
    <name type="scientific">Sporosarcina psychrophila</name>
    <name type="common">Bacillus psychrophilus</name>
    <dbReference type="NCBI Taxonomy" id="1476"/>
    <lineage>
        <taxon>Bacteria</taxon>
        <taxon>Bacillati</taxon>
        <taxon>Bacillota</taxon>
        <taxon>Bacilli</taxon>
        <taxon>Bacillales</taxon>
        <taxon>Caryophanaceae</taxon>
        <taxon>Sporosarcina</taxon>
    </lineage>
</organism>
<dbReference type="InterPro" id="IPR025437">
    <property type="entry name" value="YfhE-like"/>
</dbReference>
<feature type="compositionally biased region" description="Polar residues" evidence="1">
    <location>
        <begin position="13"/>
        <end position="22"/>
    </location>
</feature>
<feature type="compositionally biased region" description="Basic and acidic residues" evidence="1">
    <location>
        <begin position="1"/>
        <end position="12"/>
    </location>
</feature>
<evidence type="ECO:0000256" key="1">
    <source>
        <dbReference type="SAM" id="MobiDB-lite"/>
    </source>
</evidence>
<sequence>MTEKKPPHEQLTEKNNGLSSEQEVLYQEEYKKADKVAENENKDRENNKKD</sequence>
<reference evidence="2" key="2">
    <citation type="submission" date="2021-09" db="EMBL/GenBank/DDBJ databases">
        <authorList>
            <person name="Gilroy R."/>
        </authorList>
    </citation>
    <scope>NUCLEOTIDE SEQUENCE</scope>
    <source>
        <strain evidence="2">CHK171-7178</strain>
    </source>
</reference>
<name>A0A921G356_SPOPS</name>
<protein>
    <submittedName>
        <fullName evidence="2">YfhE family protein</fullName>
    </submittedName>
</protein>